<name>A0A8T0P0V8_PANVG</name>
<evidence type="ECO:0000313" key="1">
    <source>
        <dbReference type="EMBL" id="KAG2555300.1"/>
    </source>
</evidence>
<comment type="caution">
    <text evidence="1">The sequence shown here is derived from an EMBL/GenBank/DDBJ whole genome shotgun (WGS) entry which is preliminary data.</text>
</comment>
<dbReference type="Proteomes" id="UP000823388">
    <property type="component" value="Chromosome 9K"/>
</dbReference>
<sequence>MRPCTWRMGHCSFTHQHRGVCDLLTSGGLPAQERACKARKEEGSRRLVRIFQVHDVRNFNTKDLLVGCLGGGAGPAACRFIVQGRNRARKLVDAWRGPAPVGLVAHHHLLHHLKKAASLADKVSWPQIIQV</sequence>
<proteinExistence type="predicted"/>
<dbReference type="AlphaFoldDB" id="A0A8T0P0V8"/>
<evidence type="ECO:0000313" key="2">
    <source>
        <dbReference type="Proteomes" id="UP000823388"/>
    </source>
</evidence>
<dbReference type="EMBL" id="CM029053">
    <property type="protein sequence ID" value="KAG2555300.1"/>
    <property type="molecule type" value="Genomic_DNA"/>
</dbReference>
<keyword evidence="2" id="KW-1185">Reference proteome</keyword>
<reference evidence="1" key="1">
    <citation type="submission" date="2020-05" db="EMBL/GenBank/DDBJ databases">
        <title>WGS assembly of Panicum virgatum.</title>
        <authorList>
            <person name="Lovell J.T."/>
            <person name="Jenkins J."/>
            <person name="Shu S."/>
            <person name="Juenger T.E."/>
            <person name="Schmutz J."/>
        </authorList>
    </citation>
    <scope>NUCLEOTIDE SEQUENCE</scope>
    <source>
        <strain evidence="1">AP13</strain>
    </source>
</reference>
<gene>
    <name evidence="1" type="ORF">PVAP13_9KG561201</name>
</gene>
<accession>A0A8T0P0V8</accession>
<organism evidence="1 2">
    <name type="scientific">Panicum virgatum</name>
    <name type="common">Blackwell switchgrass</name>
    <dbReference type="NCBI Taxonomy" id="38727"/>
    <lineage>
        <taxon>Eukaryota</taxon>
        <taxon>Viridiplantae</taxon>
        <taxon>Streptophyta</taxon>
        <taxon>Embryophyta</taxon>
        <taxon>Tracheophyta</taxon>
        <taxon>Spermatophyta</taxon>
        <taxon>Magnoliopsida</taxon>
        <taxon>Liliopsida</taxon>
        <taxon>Poales</taxon>
        <taxon>Poaceae</taxon>
        <taxon>PACMAD clade</taxon>
        <taxon>Panicoideae</taxon>
        <taxon>Panicodae</taxon>
        <taxon>Paniceae</taxon>
        <taxon>Panicinae</taxon>
        <taxon>Panicum</taxon>
        <taxon>Panicum sect. Hiantes</taxon>
    </lineage>
</organism>
<protein>
    <submittedName>
        <fullName evidence="1">Uncharacterized protein</fullName>
    </submittedName>
</protein>